<sequence length="72" mass="8375">MKGHVNPPLKTTSAGFLTWIFQTFKFFSTDFATLKLKLGHSSLETFATEMPKKPISFRTIFHFESWTIFMPQ</sequence>
<name>A0AB34QHY2_XANCH</name>
<gene>
    <name evidence="1" type="ORF">RN20_12815</name>
</gene>
<accession>A0AB34QHY2</accession>
<reference evidence="2" key="1">
    <citation type="submission" date="2015-04" db="EMBL/GenBank/DDBJ databases">
        <title>Genome sequencing of pathogens of bean.</title>
        <authorList>
            <person name="Harrison J.W."/>
            <person name="Aritua V."/>
            <person name="Sapp M."/>
            <person name="Smith J."/>
            <person name="Studholme D.J."/>
        </authorList>
    </citation>
    <scope>NUCLEOTIDE SEQUENCE [LARGE SCALE GENOMIC DNA]</scope>
    <source>
        <strain evidence="2">NCPPB 1138</strain>
    </source>
</reference>
<dbReference type="EMBL" id="JWTI02000062">
    <property type="protein sequence ID" value="KHS36896.1"/>
    <property type="molecule type" value="Genomic_DNA"/>
</dbReference>
<comment type="caution">
    <text evidence="1">The sequence shown here is derived from an EMBL/GenBank/DDBJ whole genome shotgun (WGS) entry which is preliminary data.</text>
</comment>
<evidence type="ECO:0000313" key="1">
    <source>
        <dbReference type="EMBL" id="KHS36896.1"/>
    </source>
</evidence>
<evidence type="ECO:0000313" key="2">
    <source>
        <dbReference type="Proteomes" id="UP000031180"/>
    </source>
</evidence>
<dbReference type="AlphaFoldDB" id="A0AB34QHY2"/>
<proteinExistence type="predicted"/>
<dbReference type="Proteomes" id="UP000031180">
    <property type="component" value="Unassembled WGS sequence"/>
</dbReference>
<protein>
    <submittedName>
        <fullName evidence="1">Uncharacterized protein</fullName>
    </submittedName>
</protein>
<organism evidence="1 2">
    <name type="scientific">Xanthomonas campestris pv. phaseoli</name>
    <dbReference type="NCBI Taxonomy" id="317013"/>
    <lineage>
        <taxon>Bacteria</taxon>
        <taxon>Pseudomonadati</taxon>
        <taxon>Pseudomonadota</taxon>
        <taxon>Gammaproteobacteria</taxon>
        <taxon>Lysobacterales</taxon>
        <taxon>Lysobacteraceae</taxon>
        <taxon>Xanthomonas</taxon>
    </lineage>
</organism>